<sequence>MESAKDPAGSEGPITQEQWEQTLAQLRSVNETLQKRKADAEKDRDLFRDLYSKASMHASEVSKENNELTERATLAETQAHDGLAMIKATYEERIRLLEQEVERWKGQVHVLTERDRRMDDELRRRAALEPELRTENMRLRKRLDSLLEDELRRMEGALDVLRGPYVGRTSGLPMEETARTPIPPLEK</sequence>
<dbReference type="EMBL" id="LR724186">
    <property type="protein sequence ID" value="VWO94733.1"/>
    <property type="molecule type" value="Genomic_DNA"/>
</dbReference>
<dbReference type="EC" id="1.2.1.12" evidence="3"/>
<proteinExistence type="predicted"/>
<protein>
    <submittedName>
        <fullName evidence="3">Glyceraldehyde-3-phosphate dehydrogenase (GAPDH) )</fullName>
        <ecNumber evidence="3">1.2.1.12</ecNumber>
    </submittedName>
</protein>
<feature type="region of interest" description="Disordered" evidence="2">
    <location>
        <begin position="167"/>
        <end position="187"/>
    </location>
</feature>
<evidence type="ECO:0000313" key="3">
    <source>
        <dbReference type="EMBL" id="VWO94733.1"/>
    </source>
</evidence>
<feature type="coiled-coil region" evidence="1">
    <location>
        <begin position="16"/>
        <end position="114"/>
    </location>
</feature>
<evidence type="ECO:0000256" key="2">
    <source>
        <dbReference type="SAM" id="MobiDB-lite"/>
    </source>
</evidence>
<evidence type="ECO:0000256" key="1">
    <source>
        <dbReference type="SAM" id="Coils"/>
    </source>
</evidence>
<gene>
    <name evidence="3" type="primary">P0A038</name>
</gene>
<keyword evidence="3" id="KW-0560">Oxidoreductase</keyword>
<name>A0A5K1JSB5_9APHY</name>
<dbReference type="AlphaFoldDB" id="A0A5K1JSB5"/>
<dbReference type="GO" id="GO:0004365">
    <property type="term" value="F:glyceraldehyde-3-phosphate dehydrogenase (NAD+) (phosphorylating) activity"/>
    <property type="evidence" value="ECO:0007669"/>
    <property type="project" value="UniProtKB-EC"/>
</dbReference>
<reference evidence="3" key="1">
    <citation type="submission" date="2019-10" db="EMBL/GenBank/DDBJ databases">
        <authorList>
            <person name="Nor Muhammad N."/>
        </authorList>
    </citation>
    <scope>NUCLEOTIDE SEQUENCE</scope>
</reference>
<organism evidence="3">
    <name type="scientific">Ganoderma boninense</name>
    <dbReference type="NCBI Taxonomy" id="34458"/>
    <lineage>
        <taxon>Eukaryota</taxon>
        <taxon>Fungi</taxon>
        <taxon>Dikarya</taxon>
        <taxon>Basidiomycota</taxon>
        <taxon>Agaricomycotina</taxon>
        <taxon>Agaricomycetes</taxon>
        <taxon>Polyporales</taxon>
        <taxon>Polyporaceae</taxon>
        <taxon>Ganoderma</taxon>
    </lineage>
</organism>
<keyword evidence="1" id="KW-0175">Coiled coil</keyword>
<accession>A0A5K1JSB5</accession>